<keyword evidence="4" id="KW-1185">Reference proteome</keyword>
<dbReference type="Gene3D" id="2.160.10.10">
    <property type="entry name" value="Hexapeptide repeat proteins"/>
    <property type="match status" value="1"/>
</dbReference>
<proteinExistence type="inferred from homology"/>
<dbReference type="InterPro" id="IPR041561">
    <property type="entry name" value="PglD_N"/>
</dbReference>
<feature type="domain" description="PglD N-terminal" evidence="2">
    <location>
        <begin position="3"/>
        <end position="75"/>
    </location>
</feature>
<protein>
    <submittedName>
        <fullName evidence="3">Acetyltransferase</fullName>
    </submittedName>
</protein>
<dbReference type="Proteomes" id="UP001589688">
    <property type="component" value="Unassembled WGS sequence"/>
</dbReference>
<comment type="similarity">
    <text evidence="1">Belongs to the transferase hexapeptide repeat family.</text>
</comment>
<dbReference type="Pfam" id="PF17836">
    <property type="entry name" value="PglD_N"/>
    <property type="match status" value="1"/>
</dbReference>
<dbReference type="NCBIfam" id="TIGR03570">
    <property type="entry name" value="NeuD_NnaD"/>
    <property type="match status" value="1"/>
</dbReference>
<dbReference type="EMBL" id="JBHLZF010000001">
    <property type="protein sequence ID" value="MFB9896885.1"/>
    <property type="molecule type" value="Genomic_DNA"/>
</dbReference>
<dbReference type="Gene3D" id="3.40.50.20">
    <property type="match status" value="1"/>
</dbReference>
<dbReference type="PANTHER" id="PTHR43300:SF7">
    <property type="entry name" value="UDP-N-ACETYLBACILLOSAMINE N-ACETYLTRANSFERASE"/>
    <property type="match status" value="1"/>
</dbReference>
<dbReference type="SUPFAM" id="SSF51161">
    <property type="entry name" value="Trimeric LpxA-like enzymes"/>
    <property type="match status" value="1"/>
</dbReference>
<dbReference type="CDD" id="cd03360">
    <property type="entry name" value="LbH_AT_putative"/>
    <property type="match status" value="1"/>
</dbReference>
<dbReference type="RefSeq" id="WP_027951837.1">
    <property type="nucleotide sequence ID" value="NZ_JADU01000008.1"/>
</dbReference>
<dbReference type="InterPro" id="IPR020019">
    <property type="entry name" value="AcTrfase_PglD-like"/>
</dbReference>
<sequence length="213" mass="23119">MKDIAIFGAGGLGREVGCLIRLINEQSLQWNLVGYFDDEKPKGYLNEYGEVLGGMEELNNYDRPLAVAIAIGNPKAVFTLRSKINNNNIYYPNLIAPDTVFLDKSNLSFGTGNIIAVGCSFSCAVKIGNFNIFNGHINVGHDTQIGDFNAFMPAVKISGEVTIGECNFFGVNSVVLQKIEIGTNTIVGAGSIVIRNTKDNRTYIGIPAKTIKY</sequence>
<dbReference type="InterPro" id="IPR050179">
    <property type="entry name" value="Trans_hexapeptide_repeat"/>
</dbReference>
<evidence type="ECO:0000256" key="1">
    <source>
        <dbReference type="ARBA" id="ARBA00007274"/>
    </source>
</evidence>
<evidence type="ECO:0000259" key="2">
    <source>
        <dbReference type="Pfam" id="PF17836"/>
    </source>
</evidence>
<reference evidence="3 4" key="1">
    <citation type="submission" date="2024-09" db="EMBL/GenBank/DDBJ databases">
        <authorList>
            <person name="Sun Q."/>
            <person name="Mori K."/>
        </authorList>
    </citation>
    <scope>NUCLEOTIDE SEQUENCE [LARGE SCALE GENOMIC DNA]</scope>
    <source>
        <strain evidence="3 4">ATCC 51272</strain>
    </source>
</reference>
<comment type="caution">
    <text evidence="3">The sequence shown here is derived from an EMBL/GenBank/DDBJ whole genome shotgun (WGS) entry which is preliminary data.</text>
</comment>
<name>A0ABV5ZIV7_9BACT</name>
<evidence type="ECO:0000313" key="4">
    <source>
        <dbReference type="Proteomes" id="UP001589688"/>
    </source>
</evidence>
<evidence type="ECO:0000313" key="3">
    <source>
        <dbReference type="EMBL" id="MFB9896885.1"/>
    </source>
</evidence>
<accession>A0ABV5ZIV7</accession>
<dbReference type="PANTHER" id="PTHR43300">
    <property type="entry name" value="ACETYLTRANSFERASE"/>
    <property type="match status" value="1"/>
</dbReference>
<dbReference type="InterPro" id="IPR011004">
    <property type="entry name" value="Trimer_LpxA-like_sf"/>
</dbReference>
<gene>
    <name evidence="3" type="ORF">ACFFK8_03410</name>
</gene>
<organism evidence="3 4">
    <name type="scientific">Hallella seregens ATCC 51272</name>
    <dbReference type="NCBI Taxonomy" id="1336250"/>
    <lineage>
        <taxon>Bacteria</taxon>
        <taxon>Pseudomonadati</taxon>
        <taxon>Bacteroidota</taxon>
        <taxon>Bacteroidia</taxon>
        <taxon>Bacteroidales</taxon>
        <taxon>Prevotellaceae</taxon>
        <taxon>Hallella</taxon>
    </lineage>
</organism>